<reference evidence="8 9" key="1">
    <citation type="submission" date="2018-11" db="EMBL/GenBank/DDBJ databases">
        <title>Multidrug-resistant genes are associated with an 42-kb island TGI1 carrying a complex class 1 integron in a Trueperella pyogenes.</title>
        <authorList>
            <person name="Dong W."/>
        </authorList>
    </citation>
    <scope>NUCLEOTIDE SEQUENCE [LARGE SCALE GENOMIC DNA]</scope>
    <source>
        <strain evidence="8 9">TP4</strain>
    </source>
</reference>
<comment type="similarity">
    <text evidence="6">Belongs to the RuvA family.</text>
</comment>
<evidence type="ECO:0000256" key="5">
    <source>
        <dbReference type="ARBA" id="ARBA00023204"/>
    </source>
</evidence>
<dbReference type="SUPFAM" id="SSF50249">
    <property type="entry name" value="Nucleic acid-binding proteins"/>
    <property type="match status" value="1"/>
</dbReference>
<dbReference type="RefSeq" id="WP_108725860.1">
    <property type="nucleotide sequence ID" value="NZ_CP029001.1"/>
</dbReference>
<keyword evidence="5 6" id="KW-0234">DNA repair</keyword>
<proteinExistence type="inferred from homology"/>
<dbReference type="Gene3D" id="2.40.50.140">
    <property type="entry name" value="Nucleic acid-binding proteins"/>
    <property type="match status" value="1"/>
</dbReference>
<feature type="region of interest" description="Domain III" evidence="6">
    <location>
        <begin position="144"/>
        <end position="197"/>
    </location>
</feature>
<dbReference type="GO" id="GO:0006310">
    <property type="term" value="P:DNA recombination"/>
    <property type="evidence" value="ECO:0007669"/>
    <property type="project" value="UniProtKB-UniRule"/>
</dbReference>
<dbReference type="NCBIfam" id="TIGR00084">
    <property type="entry name" value="ruvA"/>
    <property type="match status" value="1"/>
</dbReference>
<sequence length="197" mass="20892">MIVSLRGRVLRVTATQAVIEASGVGYLFFATPDTLAKLRPGEDAFVHVAMVTSREGESSLFGFHDDDARQAFEILRSVSGIGPRSALTILATLPPDDLRRAIDSQDEAALVRIPGVGKKSAQRMVLELAGKLGSVSGTTVPASASSNTEADVVVALVNMGWKERDASLAVSEASKQFSDGTLAQLLRASLQLLGQRR</sequence>
<evidence type="ECO:0000256" key="4">
    <source>
        <dbReference type="ARBA" id="ARBA00023172"/>
    </source>
</evidence>
<dbReference type="InterPro" id="IPR036267">
    <property type="entry name" value="RuvA_C_sf"/>
</dbReference>
<dbReference type="CDD" id="cd14332">
    <property type="entry name" value="UBA_RuvA_C"/>
    <property type="match status" value="1"/>
</dbReference>
<name>A0A3Q9GKM3_9ACTO</name>
<dbReference type="InterPro" id="IPR013849">
    <property type="entry name" value="DNA_helicase_Holl-junc_RuvA_I"/>
</dbReference>
<feature type="domain" description="Helix-hairpin-helix DNA-binding motif class 1" evidence="7">
    <location>
        <begin position="108"/>
        <end position="127"/>
    </location>
</feature>
<dbReference type="GO" id="GO:0009378">
    <property type="term" value="F:four-way junction helicase activity"/>
    <property type="evidence" value="ECO:0007669"/>
    <property type="project" value="InterPro"/>
</dbReference>
<dbReference type="Gene3D" id="1.10.150.20">
    <property type="entry name" value="5' to 3' exonuclease, C-terminal subdomain"/>
    <property type="match status" value="1"/>
</dbReference>
<evidence type="ECO:0000313" key="8">
    <source>
        <dbReference type="EMBL" id="AZR06015.1"/>
    </source>
</evidence>
<dbReference type="Pfam" id="PF01330">
    <property type="entry name" value="RuvA_N"/>
    <property type="match status" value="1"/>
</dbReference>
<comment type="subcellular location">
    <subcellularLocation>
        <location evidence="6">Cytoplasm</location>
    </subcellularLocation>
</comment>
<comment type="subunit">
    <text evidence="6">Homotetramer. Forms an RuvA(8)-RuvB(12)-Holliday junction (HJ) complex. HJ DNA is sandwiched between 2 RuvA tetramers; dsDNA enters through RuvA and exits via RuvB. An RuvB hexamer assembles on each DNA strand where it exits the tetramer. Each RuvB hexamer is contacted by two RuvA subunits (via domain III) on 2 adjacent RuvB subunits; this complex drives branch migration. In the full resolvosome a probable DNA-RuvA(4)-RuvB(12)-RuvC(2) complex forms which resolves the HJ.</text>
</comment>
<comment type="caution">
    <text evidence="6">Lacks conserved residue(s) required for the propagation of feature annotation.</text>
</comment>
<comment type="domain">
    <text evidence="6">Has three domains with a flexible linker between the domains II and III and assumes an 'L' shape. Domain III is highly mobile and contacts RuvB.</text>
</comment>
<evidence type="ECO:0000256" key="3">
    <source>
        <dbReference type="ARBA" id="ARBA00023125"/>
    </source>
</evidence>
<dbReference type="InterPro" id="IPR000085">
    <property type="entry name" value="RuvA"/>
</dbReference>
<dbReference type="GO" id="GO:0006281">
    <property type="term" value="P:DNA repair"/>
    <property type="evidence" value="ECO:0007669"/>
    <property type="project" value="UniProtKB-UniRule"/>
</dbReference>
<keyword evidence="2 6" id="KW-0227">DNA damage</keyword>
<evidence type="ECO:0000256" key="6">
    <source>
        <dbReference type="HAMAP-Rule" id="MF_00031"/>
    </source>
</evidence>
<dbReference type="GO" id="GO:0005737">
    <property type="term" value="C:cytoplasm"/>
    <property type="evidence" value="ECO:0007669"/>
    <property type="project" value="UniProtKB-SubCell"/>
</dbReference>
<organism evidence="8 9">
    <name type="scientific">Trueperella pyogenes</name>
    <dbReference type="NCBI Taxonomy" id="1661"/>
    <lineage>
        <taxon>Bacteria</taxon>
        <taxon>Bacillati</taxon>
        <taxon>Actinomycetota</taxon>
        <taxon>Actinomycetes</taxon>
        <taxon>Actinomycetales</taxon>
        <taxon>Actinomycetaceae</taxon>
        <taxon>Trueperella</taxon>
    </lineage>
</organism>
<evidence type="ECO:0000259" key="7">
    <source>
        <dbReference type="SMART" id="SM00278"/>
    </source>
</evidence>
<comment type="function">
    <text evidence="6">The RuvA-RuvB-RuvC complex processes Holliday junction (HJ) DNA during genetic recombination and DNA repair, while the RuvA-RuvB complex plays an important role in the rescue of blocked DNA replication forks via replication fork reversal (RFR). RuvA specifically binds to HJ cruciform DNA, conferring on it an open structure. The RuvB hexamer acts as an ATP-dependent pump, pulling dsDNA into and through the RuvAB complex. HJ branch migration allows RuvC to scan DNA until it finds its consensus sequence, where it cleaves and resolves the cruciform DNA.</text>
</comment>
<dbReference type="GO" id="GO:0005524">
    <property type="term" value="F:ATP binding"/>
    <property type="evidence" value="ECO:0007669"/>
    <property type="project" value="InterPro"/>
</dbReference>
<protein>
    <recommendedName>
        <fullName evidence="6">Holliday junction branch migration complex subunit RuvA</fullName>
    </recommendedName>
</protein>
<evidence type="ECO:0000256" key="2">
    <source>
        <dbReference type="ARBA" id="ARBA00022763"/>
    </source>
</evidence>
<dbReference type="HAMAP" id="MF_00031">
    <property type="entry name" value="DNA_HJ_migration_RuvA"/>
    <property type="match status" value="1"/>
</dbReference>
<dbReference type="InterPro" id="IPR010994">
    <property type="entry name" value="RuvA_2-like"/>
</dbReference>
<feature type="region of interest" description="Domain I" evidence="6">
    <location>
        <begin position="1"/>
        <end position="64"/>
    </location>
</feature>
<dbReference type="SUPFAM" id="SSF47781">
    <property type="entry name" value="RuvA domain 2-like"/>
    <property type="match status" value="1"/>
</dbReference>
<keyword evidence="4 6" id="KW-0233">DNA recombination</keyword>
<dbReference type="Gene3D" id="1.10.8.10">
    <property type="entry name" value="DNA helicase RuvA subunit, C-terminal domain"/>
    <property type="match status" value="1"/>
</dbReference>
<dbReference type="Pfam" id="PF07499">
    <property type="entry name" value="RuvA_C"/>
    <property type="match status" value="1"/>
</dbReference>
<gene>
    <name evidence="6 8" type="primary">ruvA</name>
    <name evidence="8" type="ORF">EBQ10_01030</name>
</gene>
<dbReference type="InterPro" id="IPR012340">
    <property type="entry name" value="NA-bd_OB-fold"/>
</dbReference>
<dbReference type="Proteomes" id="UP000275951">
    <property type="component" value="Chromosome"/>
</dbReference>
<feature type="domain" description="Helix-hairpin-helix DNA-binding motif class 1" evidence="7">
    <location>
        <begin position="73"/>
        <end position="92"/>
    </location>
</feature>
<dbReference type="GO" id="GO:0048476">
    <property type="term" value="C:Holliday junction resolvase complex"/>
    <property type="evidence" value="ECO:0007669"/>
    <property type="project" value="UniProtKB-UniRule"/>
</dbReference>
<dbReference type="SUPFAM" id="SSF46929">
    <property type="entry name" value="DNA helicase RuvA subunit, C-terminal domain"/>
    <property type="match status" value="1"/>
</dbReference>
<accession>A0A3Q9GKM3</accession>
<dbReference type="InterPro" id="IPR003583">
    <property type="entry name" value="Hlx-hairpin-Hlx_DNA-bd_motif"/>
</dbReference>
<dbReference type="InterPro" id="IPR011114">
    <property type="entry name" value="RuvA_C"/>
</dbReference>
<evidence type="ECO:0000313" key="9">
    <source>
        <dbReference type="Proteomes" id="UP000275951"/>
    </source>
</evidence>
<dbReference type="EMBL" id="CP033905">
    <property type="protein sequence ID" value="AZR06015.1"/>
    <property type="molecule type" value="Genomic_DNA"/>
</dbReference>
<dbReference type="SMART" id="SM00278">
    <property type="entry name" value="HhH1"/>
    <property type="match status" value="2"/>
</dbReference>
<dbReference type="GO" id="GO:0009379">
    <property type="term" value="C:Holliday junction helicase complex"/>
    <property type="evidence" value="ECO:0007669"/>
    <property type="project" value="InterPro"/>
</dbReference>
<dbReference type="Pfam" id="PF14520">
    <property type="entry name" value="HHH_5"/>
    <property type="match status" value="1"/>
</dbReference>
<dbReference type="AlphaFoldDB" id="A0A3Q9GKM3"/>
<keyword evidence="3 6" id="KW-0238">DNA-binding</keyword>
<keyword evidence="1 6" id="KW-0963">Cytoplasm</keyword>
<dbReference type="GO" id="GO:0000400">
    <property type="term" value="F:four-way junction DNA binding"/>
    <property type="evidence" value="ECO:0007669"/>
    <property type="project" value="UniProtKB-UniRule"/>
</dbReference>
<evidence type="ECO:0000256" key="1">
    <source>
        <dbReference type="ARBA" id="ARBA00022490"/>
    </source>
</evidence>